<reference evidence="1 2" key="1">
    <citation type="submission" date="2020-08" db="EMBL/GenBank/DDBJ databases">
        <title>Genomic Encyclopedia of Type Strains, Phase IV (KMG-IV): sequencing the most valuable type-strain genomes for metagenomic binning, comparative biology and taxonomic classification.</title>
        <authorList>
            <person name="Goeker M."/>
        </authorList>
    </citation>
    <scope>NUCLEOTIDE SEQUENCE [LARGE SCALE GENOMIC DNA]</scope>
    <source>
        <strain evidence="1 2">DSM 23447</strain>
    </source>
</reference>
<accession>A0A7W6IQQ2</accession>
<organism evidence="1 2">
    <name type="scientific">Devosia subaequoris</name>
    <dbReference type="NCBI Taxonomy" id="395930"/>
    <lineage>
        <taxon>Bacteria</taxon>
        <taxon>Pseudomonadati</taxon>
        <taxon>Pseudomonadota</taxon>
        <taxon>Alphaproteobacteria</taxon>
        <taxon>Hyphomicrobiales</taxon>
        <taxon>Devosiaceae</taxon>
        <taxon>Devosia</taxon>
    </lineage>
</organism>
<comment type="caution">
    <text evidence="1">The sequence shown here is derived from an EMBL/GenBank/DDBJ whole genome shotgun (WGS) entry which is preliminary data.</text>
</comment>
<keyword evidence="2" id="KW-1185">Reference proteome</keyword>
<evidence type="ECO:0000313" key="1">
    <source>
        <dbReference type="EMBL" id="MBB4053542.1"/>
    </source>
</evidence>
<dbReference type="EMBL" id="JACIEW010000009">
    <property type="protein sequence ID" value="MBB4053542.1"/>
    <property type="molecule type" value="Genomic_DNA"/>
</dbReference>
<evidence type="ECO:0000313" key="2">
    <source>
        <dbReference type="Proteomes" id="UP000547011"/>
    </source>
</evidence>
<protein>
    <submittedName>
        <fullName evidence="1">Uncharacterized protein</fullName>
    </submittedName>
</protein>
<name>A0A7W6IQQ2_9HYPH</name>
<proteinExistence type="predicted"/>
<dbReference type="Proteomes" id="UP000547011">
    <property type="component" value="Unassembled WGS sequence"/>
</dbReference>
<dbReference type="AlphaFoldDB" id="A0A7W6IQQ2"/>
<dbReference type="RefSeq" id="WP_183312329.1">
    <property type="nucleotide sequence ID" value="NZ_JACIEW010000009.1"/>
</dbReference>
<sequence length="133" mass="14518">MQQQIKADNLDRAIPTIDVIRKGDNVEIDFGDFKRVFGHELAQAFATTLYLFATPKTPNGYAAFDRENADALNQLSQELRDFNLAMSGAEQHVGVSRRGTSIKIVGEGGRGERTLAPSIARELADIVRAVATA</sequence>
<gene>
    <name evidence="1" type="ORF">GGR20_003204</name>
</gene>